<accession>A0A550JCZ5</accession>
<keyword evidence="9" id="KW-0819">tRNA processing</keyword>
<dbReference type="RefSeq" id="WP_092057845.1">
    <property type="nucleotide sequence ID" value="NZ_FOJJ01000038.1"/>
</dbReference>
<dbReference type="GO" id="GO:0005737">
    <property type="term" value="C:cytoplasm"/>
    <property type="evidence" value="ECO:0007669"/>
    <property type="project" value="UniProtKB-SubCell"/>
</dbReference>
<gene>
    <name evidence="20" type="ORF">FL622_09420</name>
</gene>
<evidence type="ECO:0000313" key="21">
    <source>
        <dbReference type="Proteomes" id="UP000317155"/>
    </source>
</evidence>
<keyword evidence="7" id="KW-0997">Cell inner membrane</keyword>
<dbReference type="InterPro" id="IPR048583">
    <property type="entry name" value="RNase_E_G_thioredoxin-like"/>
</dbReference>
<keyword evidence="11" id="KW-0479">Metal-binding</keyword>
<evidence type="ECO:0000256" key="17">
    <source>
        <dbReference type="ARBA" id="ARBA00023136"/>
    </source>
</evidence>
<feature type="compositionally biased region" description="Low complexity" evidence="18">
    <location>
        <begin position="742"/>
        <end position="761"/>
    </location>
</feature>
<dbReference type="GO" id="GO:0019843">
    <property type="term" value="F:rRNA binding"/>
    <property type="evidence" value="ECO:0007669"/>
    <property type="project" value="UniProtKB-KW"/>
</dbReference>
<evidence type="ECO:0000256" key="10">
    <source>
        <dbReference type="ARBA" id="ARBA00022722"/>
    </source>
</evidence>
<sequence length="844" mass="93006">MSKKMLINASHSEEHRAAIVEDGALTELEIEVVGREQTRGNIYKAVVVRVETGLQAAFVDYGADRLGFLQMGEIHPLCYRRSGAGAESKGRPRINDILQRGQELLVQVVKEERGTKGAALTTYLSLPGRYMVLMPESDTKGVSRKIEEESQRKKLKSSMASMNLPENMGYIVRTAGIGQTKEELKRDFDYLLRVYDNIQELARRSKAPALVYKESNLVIRMIRDYFSADIDEVLVDDAKVFQEAKDFFQQVMPEYARLVKLHQEKRPIFSRYQIEEQIETISKNKVPLPSGGSIVIDSTEALVAIDVNSGKMASEQGVEATAYKTNLEAAAEVGRQLRLRDLGGLIVIDFIDMRDRKHIRDVEKCLKEALKMDKARVTIGHISSQFSLLEMSRQRIKATLAEGAFLTCPHCEGSGRIKSTEAQAVAFMRKLQTGIAKGQIGLAEGDVPMEVATYLLNSRREELLLMERQHKLAIVIRGCKDLKPGQFELTFAKREKEEQAAEFVDATLFTRAAAEDYGRPTTEEVEDLPAEEMETEAVAEADSEVEVTEVAEGSEEAPKKKRKRRRRKKKNGTSAETPSGDETAEGTDDEDEEEELPPEVPSDQPQESTEISAEAAEGQNSESPVQEEAKPAKKRRRRRKKPAGAPTSPSETEGSDSGDAPPISTDATEEKVETTLPMAAQSEMLQQPEPGTTDGALETESTPKKRPTRSRSRKPAGRATSAPETPSPADVGTETGPKPEETAAAGPAPIAADQEQAPVAKPARKPRAPRKKAAEPATDEAVAKDEAKTAEETEKPKPKRAPRPRKAPVTAPEIGEPEAKPPRRAPRKKATETPPVDETTKDAT</sequence>
<dbReference type="PROSITE" id="PS50126">
    <property type="entry name" value="S1"/>
    <property type="match status" value="1"/>
</dbReference>
<reference evidence="20 21" key="1">
    <citation type="submission" date="2019-07" db="EMBL/GenBank/DDBJ databases">
        <title>Insights of Desulfuromonas acetexigens electromicrobiology.</title>
        <authorList>
            <person name="Katuri K."/>
            <person name="Sapireddy V."/>
            <person name="Shaw D.R."/>
            <person name="Saikaly P."/>
        </authorList>
    </citation>
    <scope>NUCLEOTIDE SEQUENCE [LARGE SCALE GENOMIC DNA]</scope>
    <source>
        <strain evidence="20 21">2873</strain>
    </source>
</reference>
<feature type="domain" description="S1 motif" evidence="19">
    <location>
        <begin position="40"/>
        <end position="123"/>
    </location>
</feature>
<evidence type="ECO:0000259" key="19">
    <source>
        <dbReference type="PROSITE" id="PS50126"/>
    </source>
</evidence>
<keyword evidence="5" id="KW-1003">Cell membrane</keyword>
<evidence type="ECO:0000256" key="13">
    <source>
        <dbReference type="ARBA" id="ARBA00022759"/>
    </source>
</evidence>
<dbReference type="Proteomes" id="UP000317155">
    <property type="component" value="Unassembled WGS sequence"/>
</dbReference>
<dbReference type="InterPro" id="IPR003029">
    <property type="entry name" value="S1_domain"/>
</dbReference>
<keyword evidence="14" id="KW-0378">Hydrolase</keyword>
<evidence type="ECO:0000256" key="12">
    <source>
        <dbReference type="ARBA" id="ARBA00022730"/>
    </source>
</evidence>
<keyword evidence="16" id="KW-0694">RNA-binding</keyword>
<evidence type="ECO:0000256" key="2">
    <source>
        <dbReference type="ARBA" id="ARBA00004496"/>
    </source>
</evidence>
<feature type="compositionally biased region" description="Basic residues" evidence="18">
    <location>
        <begin position="704"/>
        <end position="716"/>
    </location>
</feature>
<evidence type="ECO:0000256" key="5">
    <source>
        <dbReference type="ARBA" id="ARBA00022475"/>
    </source>
</evidence>
<dbReference type="Pfam" id="PF10150">
    <property type="entry name" value="RNase_E_G"/>
    <property type="match status" value="1"/>
</dbReference>
<protein>
    <recommendedName>
        <fullName evidence="4">Ribonuclease G</fullName>
    </recommendedName>
</protein>
<comment type="cofactor">
    <cofactor evidence="1">
        <name>Mg(2+)</name>
        <dbReference type="ChEBI" id="CHEBI:18420"/>
    </cofactor>
</comment>
<dbReference type="EMBL" id="VJVV01000006">
    <property type="protein sequence ID" value="TRO81118.1"/>
    <property type="molecule type" value="Genomic_DNA"/>
</dbReference>
<evidence type="ECO:0000256" key="8">
    <source>
        <dbReference type="ARBA" id="ARBA00022552"/>
    </source>
</evidence>
<proteinExistence type="inferred from homology"/>
<keyword evidence="10" id="KW-0540">Nuclease</keyword>
<evidence type="ECO:0000256" key="14">
    <source>
        <dbReference type="ARBA" id="ARBA00022801"/>
    </source>
</evidence>
<dbReference type="GO" id="GO:0008033">
    <property type="term" value="P:tRNA processing"/>
    <property type="evidence" value="ECO:0007669"/>
    <property type="project" value="UniProtKB-KW"/>
</dbReference>
<evidence type="ECO:0000313" key="20">
    <source>
        <dbReference type="EMBL" id="TRO81118.1"/>
    </source>
</evidence>
<feature type="compositionally biased region" description="Basic residues" evidence="18">
    <location>
        <begin position="797"/>
        <end position="806"/>
    </location>
</feature>
<evidence type="ECO:0000256" key="11">
    <source>
        <dbReference type="ARBA" id="ARBA00022723"/>
    </source>
</evidence>
<keyword evidence="13" id="KW-0255">Endonuclease</keyword>
<dbReference type="InterPro" id="IPR019307">
    <property type="entry name" value="RNA-bd_AU-1/RNase_E/G"/>
</dbReference>
<dbReference type="GO" id="GO:0046872">
    <property type="term" value="F:metal ion binding"/>
    <property type="evidence" value="ECO:0007669"/>
    <property type="project" value="UniProtKB-KW"/>
</dbReference>
<dbReference type="CDD" id="cd04453">
    <property type="entry name" value="S1_RNase_E"/>
    <property type="match status" value="1"/>
</dbReference>
<dbReference type="NCBIfam" id="TIGR00757">
    <property type="entry name" value="RNaseEG"/>
    <property type="match status" value="1"/>
</dbReference>
<keyword evidence="12" id="KW-0699">rRNA-binding</keyword>
<comment type="caution">
    <text evidence="20">The sequence shown here is derived from an EMBL/GenBank/DDBJ whole genome shotgun (WGS) entry which is preliminary data.</text>
</comment>
<feature type="compositionally biased region" description="Basic residues" evidence="18">
    <location>
        <begin position="762"/>
        <end position="771"/>
    </location>
</feature>
<keyword evidence="6" id="KW-0963">Cytoplasm</keyword>
<feature type="compositionally biased region" description="Basic residues" evidence="18">
    <location>
        <begin position="632"/>
        <end position="642"/>
    </location>
</feature>
<dbReference type="SMART" id="SM00316">
    <property type="entry name" value="S1"/>
    <property type="match status" value="1"/>
</dbReference>
<dbReference type="InterPro" id="IPR004659">
    <property type="entry name" value="RNase_E/G"/>
</dbReference>
<feature type="compositionally biased region" description="Acidic residues" evidence="18">
    <location>
        <begin position="537"/>
        <end position="555"/>
    </location>
</feature>
<evidence type="ECO:0000256" key="6">
    <source>
        <dbReference type="ARBA" id="ARBA00022490"/>
    </source>
</evidence>
<dbReference type="PANTHER" id="PTHR30001:SF1">
    <property type="entry name" value="RIBONUCLEASE E_G-LIKE PROTEIN, CHLOROPLASTIC"/>
    <property type="match status" value="1"/>
</dbReference>
<evidence type="ECO:0000256" key="4">
    <source>
        <dbReference type="ARBA" id="ARBA00017719"/>
    </source>
</evidence>
<name>A0A550JCZ5_9BACT</name>
<keyword evidence="17" id="KW-0472">Membrane</keyword>
<evidence type="ECO:0000256" key="3">
    <source>
        <dbReference type="ARBA" id="ARBA00005663"/>
    </source>
</evidence>
<dbReference type="SUPFAM" id="SSF50249">
    <property type="entry name" value="Nucleic acid-binding proteins"/>
    <property type="match status" value="1"/>
</dbReference>
<evidence type="ECO:0000256" key="7">
    <source>
        <dbReference type="ARBA" id="ARBA00022519"/>
    </source>
</evidence>
<comment type="subcellular location">
    <subcellularLocation>
        <location evidence="2">Cytoplasm</location>
    </subcellularLocation>
</comment>
<evidence type="ECO:0000256" key="15">
    <source>
        <dbReference type="ARBA" id="ARBA00022842"/>
    </source>
</evidence>
<dbReference type="GO" id="GO:0016787">
    <property type="term" value="F:hydrolase activity"/>
    <property type="evidence" value="ECO:0007669"/>
    <property type="project" value="UniProtKB-KW"/>
</dbReference>
<keyword evidence="8" id="KW-0698">rRNA processing</keyword>
<keyword evidence="15" id="KW-0460">Magnesium</keyword>
<feature type="region of interest" description="Disordered" evidence="18">
    <location>
        <begin position="537"/>
        <end position="844"/>
    </location>
</feature>
<evidence type="ECO:0000256" key="9">
    <source>
        <dbReference type="ARBA" id="ARBA00022694"/>
    </source>
</evidence>
<dbReference type="GO" id="GO:0004519">
    <property type="term" value="F:endonuclease activity"/>
    <property type="evidence" value="ECO:0007669"/>
    <property type="project" value="UniProtKB-KW"/>
</dbReference>
<organism evidence="20 21">
    <name type="scientific">Trichloromonas acetexigens</name>
    <dbReference type="NCBI Taxonomy" id="38815"/>
    <lineage>
        <taxon>Bacteria</taxon>
        <taxon>Pseudomonadati</taxon>
        <taxon>Thermodesulfobacteriota</taxon>
        <taxon>Desulfuromonadia</taxon>
        <taxon>Desulfuromonadales</taxon>
        <taxon>Trichloromonadaceae</taxon>
        <taxon>Trichloromonas</taxon>
    </lineage>
</organism>
<dbReference type="Gene3D" id="2.40.50.140">
    <property type="entry name" value="Nucleic acid-binding proteins"/>
    <property type="match status" value="1"/>
</dbReference>
<dbReference type="GO" id="GO:0004540">
    <property type="term" value="F:RNA nuclease activity"/>
    <property type="evidence" value="ECO:0007669"/>
    <property type="project" value="InterPro"/>
</dbReference>
<feature type="compositionally biased region" description="Basic residues" evidence="18">
    <location>
        <begin position="559"/>
        <end position="571"/>
    </location>
</feature>
<dbReference type="AlphaFoldDB" id="A0A550JCZ5"/>
<feature type="compositionally biased region" description="Acidic residues" evidence="18">
    <location>
        <begin position="582"/>
        <end position="597"/>
    </location>
</feature>
<feature type="compositionally biased region" description="Basic and acidic residues" evidence="18">
    <location>
        <begin position="781"/>
        <end position="796"/>
    </location>
</feature>
<evidence type="ECO:0000256" key="18">
    <source>
        <dbReference type="SAM" id="MobiDB-lite"/>
    </source>
</evidence>
<dbReference type="GO" id="GO:0006364">
    <property type="term" value="P:rRNA processing"/>
    <property type="evidence" value="ECO:0007669"/>
    <property type="project" value="UniProtKB-KW"/>
</dbReference>
<keyword evidence="21" id="KW-1185">Reference proteome</keyword>
<dbReference type="InterPro" id="IPR012340">
    <property type="entry name" value="NA-bd_OB-fold"/>
</dbReference>
<comment type="similarity">
    <text evidence="3">Belongs to the RNase E/G family. RNase G subfamily.</text>
</comment>
<dbReference type="OrthoDB" id="9804278at2"/>
<evidence type="ECO:0000256" key="16">
    <source>
        <dbReference type="ARBA" id="ARBA00022884"/>
    </source>
</evidence>
<dbReference type="Gene3D" id="3.40.1260.20">
    <property type="entry name" value="Ribonuclease E, catalytic domain"/>
    <property type="match status" value="1"/>
</dbReference>
<dbReference type="PANTHER" id="PTHR30001">
    <property type="entry name" value="RIBONUCLEASE"/>
    <property type="match status" value="1"/>
</dbReference>
<dbReference type="Pfam" id="PF20833">
    <property type="entry name" value="RNase_E_G_Thio"/>
    <property type="match status" value="1"/>
</dbReference>
<evidence type="ECO:0000256" key="1">
    <source>
        <dbReference type="ARBA" id="ARBA00001946"/>
    </source>
</evidence>